<dbReference type="Proteomes" id="UP000196027">
    <property type="component" value="Chromosome"/>
</dbReference>
<proteinExistence type="predicted"/>
<organism evidence="2 3">
    <name type="scientific">Oleiphilus messinensis</name>
    <dbReference type="NCBI Taxonomy" id="141451"/>
    <lineage>
        <taxon>Bacteria</taxon>
        <taxon>Pseudomonadati</taxon>
        <taxon>Pseudomonadota</taxon>
        <taxon>Gammaproteobacteria</taxon>
        <taxon>Oceanospirillales</taxon>
        <taxon>Oleiphilaceae</taxon>
        <taxon>Oleiphilus</taxon>
    </lineage>
</organism>
<dbReference type="EMBL" id="CP021425">
    <property type="protein sequence ID" value="ARU57078.1"/>
    <property type="molecule type" value="Genomic_DNA"/>
</dbReference>
<dbReference type="OrthoDB" id="6700369at2"/>
<evidence type="ECO:0000259" key="1">
    <source>
        <dbReference type="Pfam" id="PF05117"/>
    </source>
</evidence>
<dbReference type="Pfam" id="PF05117">
    <property type="entry name" value="DUF695"/>
    <property type="match status" value="1"/>
</dbReference>
<accession>A0A1Y0I991</accession>
<dbReference type="InterPro" id="IPR016097">
    <property type="entry name" value="DUF695"/>
</dbReference>
<dbReference type="KEGG" id="ome:OLMES_3035"/>
<name>A0A1Y0I991_9GAMM</name>
<sequence length="140" mass="16388">MDLNSLEYATLRGEQNGCPITYRCIKDPKELKELFTHRIGIFWPYESTSNGLAPGDVNELQNKFEDAIDVLESEEQGILSLVVFGGGRKEWHWYVKDINEWMNNFNEILSSHKQYPLQIEFTENDNWGYHNAFIKWAKIA</sequence>
<evidence type="ECO:0000313" key="3">
    <source>
        <dbReference type="Proteomes" id="UP000196027"/>
    </source>
</evidence>
<reference evidence="2 3" key="1">
    <citation type="submission" date="2017-05" db="EMBL/GenBank/DDBJ databases">
        <title>Genomic insights into alkan degradation activity of Oleiphilus messinensis.</title>
        <authorList>
            <person name="Kozyavkin S.A."/>
            <person name="Slesarev A.I."/>
            <person name="Golyshin P.N."/>
            <person name="Korzhenkov A."/>
            <person name="Golyshina O.N."/>
            <person name="Toshchakov S.V."/>
        </authorList>
    </citation>
    <scope>NUCLEOTIDE SEQUENCE [LARGE SCALE GENOMIC DNA]</scope>
    <source>
        <strain evidence="2 3">ME102</strain>
    </source>
</reference>
<gene>
    <name evidence="2" type="ORF">OLMES_3035</name>
</gene>
<keyword evidence="3" id="KW-1185">Reference proteome</keyword>
<feature type="domain" description="DUF695" evidence="1">
    <location>
        <begin position="35"/>
        <end position="133"/>
    </location>
</feature>
<protein>
    <recommendedName>
        <fullName evidence="1">DUF695 domain-containing protein</fullName>
    </recommendedName>
</protein>
<evidence type="ECO:0000313" key="2">
    <source>
        <dbReference type="EMBL" id="ARU57078.1"/>
    </source>
</evidence>
<dbReference type="AlphaFoldDB" id="A0A1Y0I991"/>
<dbReference type="RefSeq" id="WP_087462004.1">
    <property type="nucleotide sequence ID" value="NZ_CP021425.1"/>
</dbReference>